<evidence type="ECO:0000313" key="1">
    <source>
        <dbReference type="EMBL" id="KAF1828839.1"/>
    </source>
</evidence>
<dbReference type="Proteomes" id="UP000800040">
    <property type="component" value="Unassembled WGS sequence"/>
</dbReference>
<sequence length="232" mass="26030">MSQIVSRSSTNYLATADYTSRSWNTSFSFPLPAELLHGLHTRFLGNVPRSLDTHFSFKASSFPAPKSRVISNRPVTGPVLPTSGHEAPLIRMPTNGTSPPLGLPTNTIQLPLEPGDRLPNLEEFEIRAKNYHLDAQHSNQLLDCVDFTKLKRMVLASSELKAFFDVFAAKLPQLNDLDFAYPRLQYGSVTADYDLVDHDSKVVTCAAFLRSLPKLKALVIRCRSIDPRERFW</sequence>
<protein>
    <submittedName>
        <fullName evidence="1">Uncharacterized protein</fullName>
    </submittedName>
</protein>
<dbReference type="EMBL" id="ML975492">
    <property type="protein sequence ID" value="KAF1828839.1"/>
    <property type="molecule type" value="Genomic_DNA"/>
</dbReference>
<dbReference type="OrthoDB" id="3556572at2759"/>
<dbReference type="Gene3D" id="3.80.10.10">
    <property type="entry name" value="Ribonuclease Inhibitor"/>
    <property type="match status" value="1"/>
</dbReference>
<gene>
    <name evidence="1" type="ORF">BDW02DRAFT_200429</name>
</gene>
<name>A0A6A5JXC9_9PLEO</name>
<keyword evidence="2" id="KW-1185">Reference proteome</keyword>
<dbReference type="AlphaFoldDB" id="A0A6A5JXC9"/>
<dbReference type="InterPro" id="IPR032675">
    <property type="entry name" value="LRR_dom_sf"/>
</dbReference>
<evidence type="ECO:0000313" key="2">
    <source>
        <dbReference type="Proteomes" id="UP000800040"/>
    </source>
</evidence>
<reference evidence="1" key="1">
    <citation type="submission" date="2020-01" db="EMBL/GenBank/DDBJ databases">
        <authorList>
            <consortium name="DOE Joint Genome Institute"/>
            <person name="Haridas S."/>
            <person name="Albert R."/>
            <person name="Binder M."/>
            <person name="Bloem J."/>
            <person name="Labutti K."/>
            <person name="Salamov A."/>
            <person name="Andreopoulos B."/>
            <person name="Baker S.E."/>
            <person name="Barry K."/>
            <person name="Bills G."/>
            <person name="Bluhm B.H."/>
            <person name="Cannon C."/>
            <person name="Castanera R."/>
            <person name="Culley D.E."/>
            <person name="Daum C."/>
            <person name="Ezra D."/>
            <person name="Gonzalez J.B."/>
            <person name="Henrissat B."/>
            <person name="Kuo A."/>
            <person name="Liang C."/>
            <person name="Lipzen A."/>
            <person name="Lutzoni F."/>
            <person name="Magnuson J."/>
            <person name="Mondo S."/>
            <person name="Nolan M."/>
            <person name="Ohm R."/>
            <person name="Pangilinan J."/>
            <person name="Park H.-J."/>
            <person name="Ramirez L."/>
            <person name="Alfaro M."/>
            <person name="Sun H."/>
            <person name="Tritt A."/>
            <person name="Yoshinaga Y."/>
            <person name="Zwiers L.-H."/>
            <person name="Turgeon B.G."/>
            <person name="Goodwin S.B."/>
            <person name="Spatafora J.W."/>
            <person name="Crous P.W."/>
            <person name="Grigoriev I.V."/>
        </authorList>
    </citation>
    <scope>NUCLEOTIDE SEQUENCE</scope>
    <source>
        <strain evidence="1">P77</strain>
    </source>
</reference>
<organism evidence="1 2">
    <name type="scientific">Decorospora gaudefroyi</name>
    <dbReference type="NCBI Taxonomy" id="184978"/>
    <lineage>
        <taxon>Eukaryota</taxon>
        <taxon>Fungi</taxon>
        <taxon>Dikarya</taxon>
        <taxon>Ascomycota</taxon>
        <taxon>Pezizomycotina</taxon>
        <taxon>Dothideomycetes</taxon>
        <taxon>Pleosporomycetidae</taxon>
        <taxon>Pleosporales</taxon>
        <taxon>Pleosporineae</taxon>
        <taxon>Pleosporaceae</taxon>
        <taxon>Decorospora</taxon>
    </lineage>
</organism>
<accession>A0A6A5JXC9</accession>
<proteinExistence type="predicted"/>